<keyword evidence="2" id="KW-1133">Transmembrane helix</keyword>
<dbReference type="InterPro" id="IPR049753">
    <property type="entry name" value="EPS_HpsL-like"/>
</dbReference>
<evidence type="ECO:0000256" key="2">
    <source>
        <dbReference type="SAM" id="Phobius"/>
    </source>
</evidence>
<sequence>MVKTKSKKKSKKGKKASEEPALSRKEQAILKRKQRAARQKLFGTIGVCLAIALCVGLPLSFILEPKTGVIIGAGIPAVILSYQYPRMALWAFLIYMPFGGTVVYWVAGGNSLVQLAKDGLYLPALVAIAQECRKQKKRIFIPKELFPTFILVLLCALMTLFLVNGLMQISPDKNGIPFAQGILGLKVLIGYVPLMFCAYYLIDSKKQLLWLTRLHTLLAIICCVLCLMQYQMLRSGICPGTEGIGAEGDALFKASLQAKCLVGGALTYSPSHGQIRLPGPFVSPWHWAWFLISNAALTFATAFCDTAFLWRLGGMAGMGIVFICAVISGQRIATLLVPVIILVLLVLTGQVANLKRFLPIAVGLGLALTIAAISNPELIQERIDSTVSRIEASPPQEFIEHQFGWAIKQQRGYLGRGLGKATNSTRVFGKAALVETFHPKLLYEMGWPGLSAFVIFTAHLSFITFFRYRSVKEKSLRGFGSCFWVFVLIISFFPYWYPLDTDPVCVYYWFFAGVIVKLPEIDKEEQKKLKAAQENELQFQQKKKVPKVSRQVA</sequence>
<feature type="transmembrane region" description="Helical" evidence="2">
    <location>
        <begin position="145"/>
        <end position="166"/>
    </location>
</feature>
<proteinExistence type="predicted"/>
<dbReference type="Proteomes" id="UP000654482">
    <property type="component" value="Unassembled WGS sequence"/>
</dbReference>
<feature type="transmembrane region" description="Helical" evidence="2">
    <location>
        <begin position="445"/>
        <end position="466"/>
    </location>
</feature>
<dbReference type="AlphaFoldDB" id="A0A8J7AP38"/>
<reference evidence="3" key="1">
    <citation type="submission" date="2020-10" db="EMBL/GenBank/DDBJ databases">
        <authorList>
            <person name="Castelo-Branco R."/>
            <person name="Eusebio N."/>
            <person name="Adriana R."/>
            <person name="Vieira A."/>
            <person name="Brugerolle De Fraissinette N."/>
            <person name="Rezende De Castro R."/>
            <person name="Schneider M.P."/>
            <person name="Vasconcelos V."/>
            <person name="Leao P.N."/>
        </authorList>
    </citation>
    <scope>NUCLEOTIDE SEQUENCE</scope>
    <source>
        <strain evidence="3">LEGE 07157</strain>
    </source>
</reference>
<feature type="transmembrane region" description="Helical" evidence="2">
    <location>
        <begin position="208"/>
        <end position="227"/>
    </location>
</feature>
<evidence type="ECO:0008006" key="5">
    <source>
        <dbReference type="Google" id="ProtNLM"/>
    </source>
</evidence>
<dbReference type="RefSeq" id="WP_194028416.1">
    <property type="nucleotide sequence ID" value="NZ_JADEWZ010000006.1"/>
</dbReference>
<feature type="transmembrane region" description="Helical" evidence="2">
    <location>
        <begin position="478"/>
        <end position="497"/>
    </location>
</feature>
<organism evidence="3 4">
    <name type="scientific">Lusitaniella coriacea LEGE 07157</name>
    <dbReference type="NCBI Taxonomy" id="945747"/>
    <lineage>
        <taxon>Bacteria</taxon>
        <taxon>Bacillati</taxon>
        <taxon>Cyanobacteriota</taxon>
        <taxon>Cyanophyceae</taxon>
        <taxon>Spirulinales</taxon>
        <taxon>Lusitaniellaceae</taxon>
        <taxon>Lusitaniella</taxon>
    </lineage>
</organism>
<evidence type="ECO:0000313" key="3">
    <source>
        <dbReference type="EMBL" id="MBE9115323.1"/>
    </source>
</evidence>
<accession>A0A8J7AP38</accession>
<feature type="transmembrane region" description="Helical" evidence="2">
    <location>
        <begin position="357"/>
        <end position="374"/>
    </location>
</feature>
<feature type="transmembrane region" description="Helical" evidence="2">
    <location>
        <begin position="89"/>
        <end position="107"/>
    </location>
</feature>
<keyword evidence="4" id="KW-1185">Reference proteome</keyword>
<feature type="region of interest" description="Disordered" evidence="1">
    <location>
        <begin position="1"/>
        <end position="22"/>
    </location>
</feature>
<comment type="caution">
    <text evidence="3">The sequence shown here is derived from an EMBL/GenBank/DDBJ whole genome shotgun (WGS) entry which is preliminary data.</text>
</comment>
<feature type="transmembrane region" description="Helical" evidence="2">
    <location>
        <begin position="178"/>
        <end position="202"/>
    </location>
</feature>
<feature type="transmembrane region" description="Helical" evidence="2">
    <location>
        <begin position="316"/>
        <end position="345"/>
    </location>
</feature>
<dbReference type="EMBL" id="JADEWZ010000006">
    <property type="protein sequence ID" value="MBE9115323.1"/>
    <property type="molecule type" value="Genomic_DNA"/>
</dbReference>
<feature type="transmembrane region" description="Helical" evidence="2">
    <location>
        <begin position="287"/>
        <end position="310"/>
    </location>
</feature>
<feature type="compositionally biased region" description="Basic residues" evidence="1">
    <location>
        <begin position="1"/>
        <end position="14"/>
    </location>
</feature>
<evidence type="ECO:0000256" key="1">
    <source>
        <dbReference type="SAM" id="MobiDB-lite"/>
    </source>
</evidence>
<dbReference type="NCBIfam" id="NF038300">
    <property type="entry name" value="EPS_HpsL"/>
    <property type="match status" value="1"/>
</dbReference>
<evidence type="ECO:0000313" key="4">
    <source>
        <dbReference type="Proteomes" id="UP000654482"/>
    </source>
</evidence>
<keyword evidence="2" id="KW-0472">Membrane</keyword>
<feature type="transmembrane region" description="Helical" evidence="2">
    <location>
        <begin position="41"/>
        <end position="61"/>
    </location>
</feature>
<gene>
    <name evidence="3" type="ORF">IQ249_05360</name>
</gene>
<keyword evidence="2" id="KW-0812">Transmembrane</keyword>
<protein>
    <recommendedName>
        <fullName evidence="5">Bacterial cell division membrane protein</fullName>
    </recommendedName>
</protein>
<name>A0A8J7AP38_9CYAN</name>